<evidence type="ECO:0000313" key="4">
    <source>
        <dbReference type="Proteomes" id="UP000664800"/>
    </source>
</evidence>
<dbReference type="RefSeq" id="WP_276732301.1">
    <property type="nucleotide sequence ID" value="NZ_JAFKMR010000032.1"/>
</dbReference>
<dbReference type="NCBIfam" id="NF041492">
    <property type="entry name" value="MobF"/>
    <property type="match status" value="1"/>
</dbReference>
<reference evidence="3" key="1">
    <citation type="submission" date="2021-02" db="EMBL/GenBank/DDBJ databases">
        <title>Thiocyanate and organic carbon inputs drive convergent selection for specific autotrophic Afipia and Thiobacillus strains within complex microbiomes.</title>
        <authorList>
            <person name="Huddy R.J."/>
            <person name="Sachdeva R."/>
            <person name="Kadzinga F."/>
            <person name="Kantor R.S."/>
            <person name="Harrison S.T.L."/>
            <person name="Banfield J.F."/>
        </authorList>
    </citation>
    <scope>NUCLEOTIDE SEQUENCE</scope>
    <source>
        <strain evidence="3">SCN18_13_7_16_R3_B_64_19</strain>
    </source>
</reference>
<feature type="region of interest" description="Disordered" evidence="1">
    <location>
        <begin position="449"/>
        <end position="659"/>
    </location>
</feature>
<feature type="compositionally biased region" description="Basic and acidic residues" evidence="1">
    <location>
        <begin position="534"/>
        <end position="545"/>
    </location>
</feature>
<feature type="region of interest" description="Disordered" evidence="1">
    <location>
        <begin position="242"/>
        <end position="433"/>
    </location>
</feature>
<feature type="compositionally biased region" description="Basic and acidic residues" evidence="1">
    <location>
        <begin position="502"/>
        <end position="520"/>
    </location>
</feature>
<feature type="compositionally biased region" description="Basic and acidic residues" evidence="1">
    <location>
        <begin position="304"/>
        <end position="318"/>
    </location>
</feature>
<evidence type="ECO:0000313" key="3">
    <source>
        <dbReference type="EMBL" id="MBN8745504.1"/>
    </source>
</evidence>
<feature type="compositionally biased region" description="Basic and acidic residues" evidence="1">
    <location>
        <begin position="357"/>
        <end position="405"/>
    </location>
</feature>
<dbReference type="InterPro" id="IPR014059">
    <property type="entry name" value="TraI/TrwC_relax"/>
</dbReference>
<proteinExistence type="predicted"/>
<feature type="compositionally biased region" description="Basic and acidic residues" evidence="1">
    <location>
        <begin position="451"/>
        <end position="491"/>
    </location>
</feature>
<feature type="compositionally biased region" description="Basic and acidic residues" evidence="1">
    <location>
        <begin position="327"/>
        <end position="337"/>
    </location>
</feature>
<dbReference type="Proteomes" id="UP000664800">
    <property type="component" value="Unassembled WGS sequence"/>
</dbReference>
<feature type="compositionally biased region" description="Basic and acidic residues" evidence="1">
    <location>
        <begin position="562"/>
        <end position="577"/>
    </location>
</feature>
<accession>A0A8I1N061</accession>
<protein>
    <submittedName>
        <fullName evidence="3">Relaxase domain-containing protein</fullName>
    </submittedName>
</protein>
<feature type="domain" description="TrwC relaxase" evidence="2">
    <location>
        <begin position="21"/>
        <end position="291"/>
    </location>
</feature>
<dbReference type="InterPro" id="IPR014862">
    <property type="entry name" value="TrwC"/>
</dbReference>
<name>A0A8I1N061_THIA3</name>
<evidence type="ECO:0000259" key="2">
    <source>
        <dbReference type="Pfam" id="PF08751"/>
    </source>
</evidence>
<feature type="compositionally biased region" description="Basic and acidic residues" evidence="1">
    <location>
        <begin position="255"/>
        <end position="296"/>
    </location>
</feature>
<dbReference type="NCBIfam" id="TIGR02686">
    <property type="entry name" value="relax_trwC"/>
    <property type="match status" value="1"/>
</dbReference>
<feature type="compositionally biased region" description="Basic and acidic residues" evidence="1">
    <location>
        <begin position="592"/>
        <end position="611"/>
    </location>
</feature>
<dbReference type="AlphaFoldDB" id="A0A8I1N061"/>
<comment type="caution">
    <text evidence="3">The sequence shown here is derived from an EMBL/GenBank/DDBJ whole genome shotgun (WGS) entry which is preliminary data.</text>
</comment>
<gene>
    <name evidence="3" type="ORF">J0I24_14560</name>
</gene>
<sequence>MISIGKVNSIGYGKHVQDAGENGAAEYYAGEDVPSQWAGSLAAQQGRAGEVSKDDLVDALQGRITDASGERVMSDERSNWTAAYDVTVSAPKSVSMEAVVHGNQDAMDAHREAVQAVMDKLEAGIGTRVTSGGKTEHEHTGNAQIAQFEHHMSASGDPHLHTHNVVSNATMSEDGNARAIDAKESIYGQVSEMNKTYNEALEKGLNDRGIATYKDANGQTQIEGYDKEGMRAFSARQDAMDKALQERGSSYDAAGQKERELARQETRKDVERGEMKTRDEAKAGWQEKADQARESGAKVGPAERAQERDKPGTGEETGRAATAEKSSYSREEFREAKFTVNEGKAAEQRLESGNFRNGDHKQDLEQRVQKMEDLKRDQPDLYDRAEKAVEKMGVRDNDKKVDDAAMRSAQREASAAADRAAGGRSGGGGGTDHVAAIAGAVRAELAQDLTSKAEREKAAEQARERAAIEREREKAQERTEAAKAQQEKIDAAGKTQGAEVKSAQERAADQADKQKADAQRGQDGAGQDNYARQQAERAVADRHTAQTDSGSTAAGDKGAPAAKDDLKELRDLVDRLADSTIRQAGHNGAQQDEAKGVDKNQADREQMENFVEKYGSAQQKDEMAKLLEREDKFKALDKKDELEKEFQKDKERSRAGFGE</sequence>
<feature type="compositionally biased region" description="Low complexity" evidence="1">
    <location>
        <begin position="406"/>
        <end position="422"/>
    </location>
</feature>
<organism evidence="3 4">
    <name type="scientific">Thiomonas arsenitoxydans (strain DSM 22701 / CIP 110005 / 3As)</name>
    <dbReference type="NCBI Taxonomy" id="426114"/>
    <lineage>
        <taxon>Bacteria</taxon>
        <taxon>Pseudomonadati</taxon>
        <taxon>Pseudomonadota</taxon>
        <taxon>Betaproteobacteria</taxon>
        <taxon>Burkholderiales</taxon>
        <taxon>Thiomonas</taxon>
    </lineage>
</organism>
<feature type="compositionally biased region" description="Basic and acidic residues" evidence="1">
    <location>
        <begin position="619"/>
        <end position="659"/>
    </location>
</feature>
<dbReference type="Pfam" id="PF08751">
    <property type="entry name" value="TrwC"/>
    <property type="match status" value="1"/>
</dbReference>
<dbReference type="EMBL" id="JAFKMR010000032">
    <property type="protein sequence ID" value="MBN8745504.1"/>
    <property type="molecule type" value="Genomic_DNA"/>
</dbReference>
<dbReference type="SUPFAM" id="SSF55464">
    <property type="entry name" value="Origin of replication-binding domain, RBD-like"/>
    <property type="match status" value="1"/>
</dbReference>
<evidence type="ECO:0000256" key="1">
    <source>
        <dbReference type="SAM" id="MobiDB-lite"/>
    </source>
</evidence>